<organism evidence="3 4">
    <name type="scientific">Candidatus Woesebacteria bacterium GW2011_GWB1_38_5b</name>
    <dbReference type="NCBI Taxonomy" id="1618569"/>
    <lineage>
        <taxon>Bacteria</taxon>
        <taxon>Candidatus Woeseibacteriota</taxon>
    </lineage>
</organism>
<gene>
    <name evidence="3" type="ORF">US96_C0018G0021</name>
</gene>
<dbReference type="Gene3D" id="2.120.10.30">
    <property type="entry name" value="TolB, C-terminal domain"/>
    <property type="match status" value="1"/>
</dbReference>
<comment type="caution">
    <text evidence="3">The sequence shown here is derived from an EMBL/GenBank/DDBJ whole genome shotgun (WGS) entry which is preliminary data.</text>
</comment>
<evidence type="ECO:0000313" key="3">
    <source>
        <dbReference type="EMBL" id="KKQ75049.1"/>
    </source>
</evidence>
<dbReference type="AlphaFoldDB" id="A0A0G0MMZ0"/>
<dbReference type="InterPro" id="IPR011042">
    <property type="entry name" value="6-blade_b-propeller_TolB-like"/>
</dbReference>
<feature type="transmembrane region" description="Helical" evidence="2">
    <location>
        <begin position="83"/>
        <end position="103"/>
    </location>
</feature>
<evidence type="ECO:0000313" key="4">
    <source>
        <dbReference type="Proteomes" id="UP000034181"/>
    </source>
</evidence>
<accession>A0A0G0MMZ0</accession>
<proteinExistence type="predicted"/>
<keyword evidence="2" id="KW-0472">Membrane</keyword>
<feature type="region of interest" description="Disordered" evidence="1">
    <location>
        <begin position="1"/>
        <end position="61"/>
    </location>
</feature>
<reference evidence="3 4" key="1">
    <citation type="journal article" date="2015" name="Nature">
        <title>rRNA introns, odd ribosomes, and small enigmatic genomes across a large radiation of phyla.</title>
        <authorList>
            <person name="Brown C.T."/>
            <person name="Hug L.A."/>
            <person name="Thomas B.C."/>
            <person name="Sharon I."/>
            <person name="Castelle C.J."/>
            <person name="Singh A."/>
            <person name="Wilkins M.J."/>
            <person name="Williams K.H."/>
            <person name="Banfield J.F."/>
        </authorList>
    </citation>
    <scope>NUCLEOTIDE SEQUENCE [LARGE SCALE GENOMIC DNA]</scope>
</reference>
<dbReference type="EMBL" id="LBUZ01000018">
    <property type="protein sequence ID" value="KKQ75049.1"/>
    <property type="molecule type" value="Genomic_DNA"/>
</dbReference>
<evidence type="ECO:0000256" key="1">
    <source>
        <dbReference type="SAM" id="MobiDB-lite"/>
    </source>
</evidence>
<dbReference type="SUPFAM" id="SSF82171">
    <property type="entry name" value="DPP6 N-terminal domain-like"/>
    <property type="match status" value="1"/>
</dbReference>
<sequence length="309" mass="33880">MQDETTSKLNPGPKQPLADTQTSAKTNDNQFYAPGQVLHEQPARKEETSGFPDQTIKDSPSPVSADLIVSATEPNQKKFNFKLLIGILVFITALVWIGVGILYSQNQNLKKENGLSSLPSNTETPTPTSTPEFSPEQISIKNGNIIRSYADGDEKVLINKSNFQSTGITGFARVFVSPDKTKICFESWAPAPEPALYFVDIDGSNVKEVSPNRKNCIWSKDSKKIIYKNELSSNKNIDIFLFDIEVEKETNLTSASASEGVTRKYEIVGLSADGSKVICSYQDTSPTSQETSGSCEIDLETGEISFPET</sequence>
<feature type="region of interest" description="Disordered" evidence="1">
    <location>
        <begin position="112"/>
        <end position="136"/>
    </location>
</feature>
<keyword evidence="2" id="KW-1133">Transmembrane helix</keyword>
<feature type="compositionally biased region" description="Polar residues" evidence="1">
    <location>
        <begin position="18"/>
        <end position="30"/>
    </location>
</feature>
<evidence type="ECO:0000256" key="2">
    <source>
        <dbReference type="SAM" id="Phobius"/>
    </source>
</evidence>
<protein>
    <submittedName>
        <fullName evidence="3">Uncharacterized protein</fullName>
    </submittedName>
</protein>
<feature type="compositionally biased region" description="Low complexity" evidence="1">
    <location>
        <begin position="116"/>
        <end position="136"/>
    </location>
</feature>
<name>A0A0G0MMZ0_9BACT</name>
<dbReference type="Proteomes" id="UP000034181">
    <property type="component" value="Unassembled WGS sequence"/>
</dbReference>
<keyword evidence="2" id="KW-0812">Transmembrane</keyword>